<dbReference type="OrthoDB" id="5416172at2759"/>
<feature type="compositionally biased region" description="Low complexity" evidence="1">
    <location>
        <begin position="44"/>
        <end position="57"/>
    </location>
</feature>
<evidence type="ECO:0000256" key="1">
    <source>
        <dbReference type="SAM" id="MobiDB-lite"/>
    </source>
</evidence>
<feature type="region of interest" description="Disordered" evidence="1">
    <location>
        <begin position="1"/>
        <end position="146"/>
    </location>
</feature>
<dbReference type="EMBL" id="ML996106">
    <property type="protein sequence ID" value="KAF2739063.1"/>
    <property type="molecule type" value="Genomic_DNA"/>
</dbReference>
<feature type="compositionally biased region" description="Polar residues" evidence="1">
    <location>
        <begin position="73"/>
        <end position="84"/>
    </location>
</feature>
<name>A0A9P4V793_9PLEO</name>
<comment type="caution">
    <text evidence="2">The sequence shown here is derived from an EMBL/GenBank/DDBJ whole genome shotgun (WGS) entry which is preliminary data.</text>
</comment>
<evidence type="ECO:0000313" key="2">
    <source>
        <dbReference type="EMBL" id="KAF2739063.1"/>
    </source>
</evidence>
<protein>
    <submittedName>
        <fullName evidence="2">Uncharacterized protein</fullName>
    </submittedName>
</protein>
<sequence>MSSDAHQGGSLEDMAVSGTYIPGDAGQQRTIPSVPRPDQSDPSADYAHANPAHAADNTFDKPRSNQDRGPTAEVTTGTGDQLPSSIEKKRMDDADDPRAKGHDRYAKHARQNNPYDTMAGTDHGVEPAPGEEDMSQDALLDNRGAK</sequence>
<organism evidence="2 3">
    <name type="scientific">Polyplosphaeria fusca</name>
    <dbReference type="NCBI Taxonomy" id="682080"/>
    <lineage>
        <taxon>Eukaryota</taxon>
        <taxon>Fungi</taxon>
        <taxon>Dikarya</taxon>
        <taxon>Ascomycota</taxon>
        <taxon>Pezizomycotina</taxon>
        <taxon>Dothideomycetes</taxon>
        <taxon>Pleosporomycetidae</taxon>
        <taxon>Pleosporales</taxon>
        <taxon>Tetraplosphaeriaceae</taxon>
        <taxon>Polyplosphaeria</taxon>
    </lineage>
</organism>
<feature type="compositionally biased region" description="Basic and acidic residues" evidence="1">
    <location>
        <begin position="86"/>
        <end position="106"/>
    </location>
</feature>
<accession>A0A9P4V793</accession>
<evidence type="ECO:0000313" key="3">
    <source>
        <dbReference type="Proteomes" id="UP000799444"/>
    </source>
</evidence>
<dbReference type="Proteomes" id="UP000799444">
    <property type="component" value="Unassembled WGS sequence"/>
</dbReference>
<gene>
    <name evidence="2" type="ORF">EJ04DRAFT_458518</name>
</gene>
<dbReference type="AlphaFoldDB" id="A0A9P4V793"/>
<proteinExistence type="predicted"/>
<reference evidence="2" key="1">
    <citation type="journal article" date="2020" name="Stud. Mycol.">
        <title>101 Dothideomycetes genomes: a test case for predicting lifestyles and emergence of pathogens.</title>
        <authorList>
            <person name="Haridas S."/>
            <person name="Albert R."/>
            <person name="Binder M."/>
            <person name="Bloem J."/>
            <person name="Labutti K."/>
            <person name="Salamov A."/>
            <person name="Andreopoulos B."/>
            <person name="Baker S."/>
            <person name="Barry K."/>
            <person name="Bills G."/>
            <person name="Bluhm B."/>
            <person name="Cannon C."/>
            <person name="Castanera R."/>
            <person name="Culley D."/>
            <person name="Daum C."/>
            <person name="Ezra D."/>
            <person name="Gonzalez J."/>
            <person name="Henrissat B."/>
            <person name="Kuo A."/>
            <person name="Liang C."/>
            <person name="Lipzen A."/>
            <person name="Lutzoni F."/>
            <person name="Magnuson J."/>
            <person name="Mondo S."/>
            <person name="Nolan M."/>
            <person name="Ohm R."/>
            <person name="Pangilinan J."/>
            <person name="Park H.-J."/>
            <person name="Ramirez L."/>
            <person name="Alfaro M."/>
            <person name="Sun H."/>
            <person name="Tritt A."/>
            <person name="Yoshinaga Y."/>
            <person name="Zwiers L.-H."/>
            <person name="Turgeon B."/>
            <person name="Goodwin S."/>
            <person name="Spatafora J."/>
            <person name="Crous P."/>
            <person name="Grigoriev I."/>
        </authorList>
    </citation>
    <scope>NUCLEOTIDE SEQUENCE</scope>
    <source>
        <strain evidence="2">CBS 125425</strain>
    </source>
</reference>
<keyword evidence="3" id="KW-1185">Reference proteome</keyword>